<protein>
    <recommendedName>
        <fullName evidence="8">Peptidoglycan recognition protein family domain-containing protein</fullName>
    </recommendedName>
</protein>
<dbReference type="GO" id="GO:0045087">
    <property type="term" value="P:innate immune response"/>
    <property type="evidence" value="ECO:0007669"/>
    <property type="project" value="UniProtKB-KW"/>
</dbReference>
<dbReference type="GO" id="GO:0008270">
    <property type="term" value="F:zinc ion binding"/>
    <property type="evidence" value="ECO:0007669"/>
    <property type="project" value="InterPro"/>
</dbReference>
<keyword evidence="7" id="KW-1185">Reference proteome</keyword>
<reference evidence="6" key="1">
    <citation type="submission" date="2013-04" db="EMBL/GenBank/DDBJ databases">
        <authorList>
            <person name="Qu J."/>
            <person name="Murali S.C."/>
            <person name="Bandaranaike D."/>
            <person name="Bellair M."/>
            <person name="Blankenburg K."/>
            <person name="Chao H."/>
            <person name="Dinh H."/>
            <person name="Doddapaneni H."/>
            <person name="Downs B."/>
            <person name="Dugan-Rocha S."/>
            <person name="Elkadiri S."/>
            <person name="Gnanaolivu R.D."/>
            <person name="Hernandez B."/>
            <person name="Javaid M."/>
            <person name="Jayaseelan J.C."/>
            <person name="Lee S."/>
            <person name="Li M."/>
            <person name="Ming W."/>
            <person name="Munidasa M."/>
            <person name="Muniz J."/>
            <person name="Nguyen L."/>
            <person name="Ongeri F."/>
            <person name="Osuji N."/>
            <person name="Pu L.-L."/>
            <person name="Puazo M."/>
            <person name="Qu C."/>
            <person name="Quiroz J."/>
            <person name="Raj R."/>
            <person name="Weissenberger G."/>
            <person name="Xin Y."/>
            <person name="Zou X."/>
            <person name="Han Y."/>
            <person name="Richards S."/>
            <person name="Worley K."/>
            <person name="Muzny D."/>
            <person name="Gibbs R."/>
        </authorList>
    </citation>
    <scope>NUCLEOTIDE SEQUENCE</scope>
    <source>
        <strain evidence="6">Sampled in the wild</strain>
    </source>
</reference>
<dbReference type="Pfam" id="PF01510">
    <property type="entry name" value="Amidase_2"/>
    <property type="match status" value="1"/>
</dbReference>
<dbReference type="InterPro" id="IPR036505">
    <property type="entry name" value="Amidase/PGRP_sf"/>
</dbReference>
<accession>A0A8K0KCC7</accession>
<dbReference type="PANTHER" id="PTHR11022:SF41">
    <property type="entry name" value="PEPTIDOGLYCAN-RECOGNITION PROTEIN LC-RELATED"/>
    <property type="match status" value="1"/>
</dbReference>
<sequence>MPYNNYPEIHPLKNDKSNLHGLTYDYFLYLSADIPNDGMVNAVQGLINYGISIGKISANYTLLGHRQLIRSKCPGDALFDLMKNWPHWGQPDADVLTQMVLDFGEEIEDIHSMTLPSFPVILRREWGAKPSKSPLQQMQEVPVPFVIIHDTPIFKSCSSMNQCKERMREIQQNYQEDHKSDDIDYSFCIGSNGITMEARGWDLMTNHTPGYYGRSIEIALLGNFKTTAPNTSMVNAVQGLINYGITIGKISPNYTLLAHRQLHGSNCPGDALFNLMKRWPHWGQPEGSAKTGIKRIEWGAKPPKSPPEQMQEVPVPFVILHDTFIPKSCHSMNNCKETMRELQRNHQDDRGYKDIAYSFCIGHKGLIMEGRGWDLSSGGTPGYDQKSIAIAIIGDYSSKCITPYHFKMNHC</sequence>
<evidence type="ECO:0008006" key="8">
    <source>
        <dbReference type="Google" id="ProtNLM"/>
    </source>
</evidence>
<dbReference type="SUPFAM" id="SSF55846">
    <property type="entry name" value="N-acetylmuramoyl-L-alanine amidase-like"/>
    <property type="match status" value="3"/>
</dbReference>
<dbReference type="CDD" id="cd06583">
    <property type="entry name" value="PGRP"/>
    <property type="match status" value="2"/>
</dbReference>
<comment type="caution">
    <text evidence="6">The sequence shown here is derived from an EMBL/GenBank/DDBJ whole genome shotgun (WGS) entry which is preliminary data.</text>
</comment>
<evidence type="ECO:0000256" key="1">
    <source>
        <dbReference type="ARBA" id="ARBA00007553"/>
    </source>
</evidence>
<feature type="domain" description="N-acetylmuramoyl-L-alanine amidase" evidence="4">
    <location>
        <begin position="133"/>
        <end position="269"/>
    </location>
</feature>
<feature type="domain" description="Peptidoglycan recognition protein family" evidence="5">
    <location>
        <begin position="118"/>
        <end position="263"/>
    </location>
</feature>
<evidence type="ECO:0000313" key="7">
    <source>
        <dbReference type="Proteomes" id="UP000792457"/>
    </source>
</evidence>
<evidence type="ECO:0000313" key="6">
    <source>
        <dbReference type="EMBL" id="KAG8229828.1"/>
    </source>
</evidence>
<dbReference type="EMBL" id="KZ308448">
    <property type="protein sequence ID" value="KAG8229828.1"/>
    <property type="molecule type" value="Genomic_DNA"/>
</dbReference>
<dbReference type="Proteomes" id="UP000792457">
    <property type="component" value="Unassembled WGS sequence"/>
</dbReference>
<dbReference type="AlphaFoldDB" id="A0A8K0KCC7"/>
<dbReference type="GO" id="GO:0009253">
    <property type="term" value="P:peptidoglycan catabolic process"/>
    <property type="evidence" value="ECO:0007669"/>
    <property type="project" value="InterPro"/>
</dbReference>
<evidence type="ECO:0000259" key="4">
    <source>
        <dbReference type="SMART" id="SM00644"/>
    </source>
</evidence>
<dbReference type="SMART" id="SM00701">
    <property type="entry name" value="PGRP"/>
    <property type="match status" value="2"/>
</dbReference>
<dbReference type="InterPro" id="IPR006619">
    <property type="entry name" value="PGRP_domain_met/bac"/>
</dbReference>
<evidence type="ECO:0000256" key="2">
    <source>
        <dbReference type="ARBA" id="ARBA00022588"/>
    </source>
</evidence>
<proteinExistence type="inferred from homology"/>
<dbReference type="Gene3D" id="3.40.80.10">
    <property type="entry name" value="Peptidoglycan recognition protein-like"/>
    <property type="match status" value="3"/>
</dbReference>
<reference evidence="6" key="2">
    <citation type="submission" date="2017-10" db="EMBL/GenBank/DDBJ databases">
        <title>Ladona fulva Genome sequencing and assembly.</title>
        <authorList>
            <person name="Murali S."/>
            <person name="Richards S."/>
            <person name="Bandaranaike D."/>
            <person name="Bellair M."/>
            <person name="Blankenburg K."/>
            <person name="Chao H."/>
            <person name="Dinh H."/>
            <person name="Doddapaneni H."/>
            <person name="Dugan-Rocha S."/>
            <person name="Elkadiri S."/>
            <person name="Gnanaolivu R."/>
            <person name="Hernandez B."/>
            <person name="Skinner E."/>
            <person name="Javaid M."/>
            <person name="Lee S."/>
            <person name="Li M."/>
            <person name="Ming W."/>
            <person name="Munidasa M."/>
            <person name="Muniz J."/>
            <person name="Nguyen L."/>
            <person name="Hughes D."/>
            <person name="Osuji N."/>
            <person name="Pu L.-L."/>
            <person name="Puazo M."/>
            <person name="Qu C."/>
            <person name="Quiroz J."/>
            <person name="Raj R."/>
            <person name="Weissenberger G."/>
            <person name="Xin Y."/>
            <person name="Zou X."/>
            <person name="Han Y."/>
            <person name="Worley K."/>
            <person name="Muzny D."/>
            <person name="Gibbs R."/>
        </authorList>
    </citation>
    <scope>NUCLEOTIDE SEQUENCE</scope>
    <source>
        <strain evidence="6">Sampled in the wild</strain>
    </source>
</reference>
<dbReference type="SMART" id="SM00644">
    <property type="entry name" value="Ami_2"/>
    <property type="match status" value="1"/>
</dbReference>
<keyword evidence="2" id="KW-0399">Innate immunity</keyword>
<dbReference type="InterPro" id="IPR002502">
    <property type="entry name" value="Amidase_domain"/>
</dbReference>
<keyword evidence="3" id="KW-0391">Immunity</keyword>
<dbReference type="InterPro" id="IPR015510">
    <property type="entry name" value="PGRP"/>
</dbReference>
<dbReference type="FunFam" id="3.40.80.10:FF:000001">
    <property type="entry name" value="Peptidoglycan recognition protein 1"/>
    <property type="match status" value="1"/>
</dbReference>
<dbReference type="GO" id="GO:0008745">
    <property type="term" value="F:N-acetylmuramoyl-L-alanine amidase activity"/>
    <property type="evidence" value="ECO:0007669"/>
    <property type="project" value="InterPro"/>
</dbReference>
<feature type="domain" description="Peptidoglycan recognition protein family" evidence="5">
    <location>
        <begin position="293"/>
        <end position="410"/>
    </location>
</feature>
<gene>
    <name evidence="6" type="ORF">J437_LFUL008796</name>
</gene>
<organism evidence="6 7">
    <name type="scientific">Ladona fulva</name>
    <name type="common">Scarce chaser dragonfly</name>
    <name type="synonym">Libellula fulva</name>
    <dbReference type="NCBI Taxonomy" id="123851"/>
    <lineage>
        <taxon>Eukaryota</taxon>
        <taxon>Metazoa</taxon>
        <taxon>Ecdysozoa</taxon>
        <taxon>Arthropoda</taxon>
        <taxon>Hexapoda</taxon>
        <taxon>Insecta</taxon>
        <taxon>Pterygota</taxon>
        <taxon>Palaeoptera</taxon>
        <taxon>Odonata</taxon>
        <taxon>Epiprocta</taxon>
        <taxon>Anisoptera</taxon>
        <taxon>Libelluloidea</taxon>
        <taxon>Libellulidae</taxon>
        <taxon>Ladona</taxon>
    </lineage>
</organism>
<evidence type="ECO:0000256" key="3">
    <source>
        <dbReference type="ARBA" id="ARBA00022859"/>
    </source>
</evidence>
<dbReference type="PANTHER" id="PTHR11022">
    <property type="entry name" value="PEPTIDOGLYCAN RECOGNITION PROTEIN"/>
    <property type="match status" value="1"/>
</dbReference>
<name>A0A8K0KCC7_LADFU</name>
<dbReference type="OrthoDB" id="10001926at2759"/>
<evidence type="ECO:0000259" key="5">
    <source>
        <dbReference type="SMART" id="SM00701"/>
    </source>
</evidence>
<comment type="similarity">
    <text evidence="1">Belongs to the N-acetylmuramoyl-L-alanine amidase 2 family.</text>
</comment>